<dbReference type="InterPro" id="IPR010573">
    <property type="entry name" value="MFS_Str1/Tri12-like"/>
</dbReference>
<organism evidence="9 10">
    <name type="scientific">Phialocephala subalpina</name>
    <dbReference type="NCBI Taxonomy" id="576137"/>
    <lineage>
        <taxon>Eukaryota</taxon>
        <taxon>Fungi</taxon>
        <taxon>Dikarya</taxon>
        <taxon>Ascomycota</taxon>
        <taxon>Pezizomycotina</taxon>
        <taxon>Leotiomycetes</taxon>
        <taxon>Helotiales</taxon>
        <taxon>Mollisiaceae</taxon>
        <taxon>Phialocephala</taxon>
        <taxon>Phialocephala fortinii species complex</taxon>
    </lineage>
</organism>
<feature type="transmembrane region" description="Helical" evidence="7">
    <location>
        <begin position="106"/>
        <end position="125"/>
    </location>
</feature>
<keyword evidence="5 7" id="KW-0472">Membrane</keyword>
<evidence type="ECO:0000256" key="4">
    <source>
        <dbReference type="ARBA" id="ARBA00022989"/>
    </source>
</evidence>
<proteinExistence type="predicted"/>
<feature type="transmembrane region" description="Helical" evidence="7">
    <location>
        <begin position="131"/>
        <end position="156"/>
    </location>
</feature>
<feature type="region of interest" description="Disordered" evidence="6">
    <location>
        <begin position="527"/>
        <end position="553"/>
    </location>
</feature>
<dbReference type="InterPro" id="IPR020846">
    <property type="entry name" value="MFS_dom"/>
</dbReference>
<dbReference type="PANTHER" id="PTHR23501">
    <property type="entry name" value="MAJOR FACILITATOR SUPERFAMILY"/>
    <property type="match status" value="1"/>
</dbReference>
<feature type="transmembrane region" description="Helical" evidence="7">
    <location>
        <begin position="222"/>
        <end position="246"/>
    </location>
</feature>
<feature type="transmembrane region" description="Helical" evidence="7">
    <location>
        <begin position="267"/>
        <end position="290"/>
    </location>
</feature>
<reference evidence="9 10" key="1">
    <citation type="submission" date="2016-03" db="EMBL/GenBank/DDBJ databases">
        <authorList>
            <person name="Ploux O."/>
        </authorList>
    </citation>
    <scope>NUCLEOTIDE SEQUENCE [LARGE SCALE GENOMIC DNA]</scope>
    <source>
        <strain evidence="9 10">UAMH 11012</strain>
    </source>
</reference>
<evidence type="ECO:0000256" key="1">
    <source>
        <dbReference type="ARBA" id="ARBA00004141"/>
    </source>
</evidence>
<gene>
    <name evidence="9" type="ORF">PAC_15094</name>
</gene>
<dbReference type="GO" id="GO:0022857">
    <property type="term" value="F:transmembrane transporter activity"/>
    <property type="evidence" value="ECO:0007669"/>
    <property type="project" value="InterPro"/>
</dbReference>
<feature type="transmembrane region" description="Helical" evidence="7">
    <location>
        <begin position="487"/>
        <end position="508"/>
    </location>
</feature>
<evidence type="ECO:0000313" key="9">
    <source>
        <dbReference type="EMBL" id="CZR65194.1"/>
    </source>
</evidence>
<evidence type="ECO:0000256" key="7">
    <source>
        <dbReference type="SAM" id="Phobius"/>
    </source>
</evidence>
<keyword evidence="3 7" id="KW-0812">Transmembrane</keyword>
<keyword evidence="10" id="KW-1185">Reference proteome</keyword>
<evidence type="ECO:0000259" key="8">
    <source>
        <dbReference type="PROSITE" id="PS50850"/>
    </source>
</evidence>
<accession>A0A1L7XJK7</accession>
<sequence>MALTPVIEEIRDVADSSAIGGDLKDLPPGYYRSLNFIGSIIGVVLMANSLYLGFVLPSNTLSVINADLGLRPDPNYVLVSTAFTLTAGVGLTLVGRLGDIFGRRYFLIGGQTLGFIGALICATAKNIPTVIGGTVLVGLAGAVQLTFTFVVAELVANKDRAKVDAFLFMSIIPLSSMGPAFGKAPLILANTSNNMISSTASVQYEVELEMELLLESWGGSAYSWHSAHVISALVVGFIALIAFVIYEIYMPLKQPLVPMSLFKIPNYTAVVVTASVGTMIYFSMNILWPLQIAALYTTNNIQIGWLSCTTGAAVVVGQVISGLGFKRIGHVKWQLVGCCVGFTAFLGGMAAVNATNRGLAIALTILAGLCVGALELITIIIAGLVCKPSDIGLASGLLGSFRQASGSIAASIYVSILTNRLTTTLPSNVAPAALNAGLPNTSLPALFAAIGVGTETAMEGVPGITPGIIAAVGDAVKVAYSQAFKTVYLTSIAFGGLSIIAALFITSIDDLMTNFVARKMRGQETKNIDSMDKKERANAVMESETKTEKECVK</sequence>
<dbReference type="EMBL" id="FJOG01000029">
    <property type="protein sequence ID" value="CZR65194.1"/>
    <property type="molecule type" value="Genomic_DNA"/>
</dbReference>
<dbReference type="OrthoDB" id="4161376at2759"/>
<dbReference type="PROSITE" id="PS50850">
    <property type="entry name" value="MFS"/>
    <property type="match status" value="1"/>
</dbReference>
<evidence type="ECO:0000256" key="6">
    <source>
        <dbReference type="SAM" id="MobiDB-lite"/>
    </source>
</evidence>
<dbReference type="GO" id="GO:0005886">
    <property type="term" value="C:plasma membrane"/>
    <property type="evidence" value="ECO:0007669"/>
    <property type="project" value="TreeGrafter"/>
</dbReference>
<dbReference type="Proteomes" id="UP000184330">
    <property type="component" value="Unassembled WGS sequence"/>
</dbReference>
<evidence type="ECO:0000256" key="5">
    <source>
        <dbReference type="ARBA" id="ARBA00023136"/>
    </source>
</evidence>
<feature type="transmembrane region" description="Helical" evidence="7">
    <location>
        <begin position="76"/>
        <end position="94"/>
    </location>
</feature>
<dbReference type="InterPro" id="IPR036259">
    <property type="entry name" value="MFS_trans_sf"/>
</dbReference>
<feature type="transmembrane region" description="Helical" evidence="7">
    <location>
        <begin position="335"/>
        <end position="354"/>
    </location>
</feature>
<feature type="transmembrane region" description="Helical" evidence="7">
    <location>
        <begin position="302"/>
        <end position="323"/>
    </location>
</feature>
<evidence type="ECO:0000256" key="3">
    <source>
        <dbReference type="ARBA" id="ARBA00022692"/>
    </source>
</evidence>
<dbReference type="PANTHER" id="PTHR23501:SF109">
    <property type="entry name" value="MAJOR FACILITATOR SUPERFAMILY (MFS) PROFILE DOMAIN-CONTAINING PROTEIN-RELATED"/>
    <property type="match status" value="1"/>
</dbReference>
<dbReference type="Gene3D" id="1.20.1250.20">
    <property type="entry name" value="MFS general substrate transporter like domains"/>
    <property type="match status" value="1"/>
</dbReference>
<dbReference type="AlphaFoldDB" id="A0A1L7XJK7"/>
<comment type="subcellular location">
    <subcellularLocation>
        <location evidence="1">Membrane</location>
        <topology evidence="1">Multi-pass membrane protein</topology>
    </subcellularLocation>
</comment>
<keyword evidence="4 7" id="KW-1133">Transmembrane helix</keyword>
<evidence type="ECO:0000313" key="10">
    <source>
        <dbReference type="Proteomes" id="UP000184330"/>
    </source>
</evidence>
<feature type="transmembrane region" description="Helical" evidence="7">
    <location>
        <begin position="34"/>
        <end position="56"/>
    </location>
</feature>
<evidence type="ECO:0000256" key="2">
    <source>
        <dbReference type="ARBA" id="ARBA00022448"/>
    </source>
</evidence>
<dbReference type="SUPFAM" id="SSF103473">
    <property type="entry name" value="MFS general substrate transporter"/>
    <property type="match status" value="1"/>
</dbReference>
<keyword evidence="2" id="KW-0813">Transport</keyword>
<protein>
    <recommendedName>
        <fullName evidence="8">Major facilitator superfamily (MFS) profile domain-containing protein</fullName>
    </recommendedName>
</protein>
<feature type="domain" description="Major facilitator superfamily (MFS) profile" evidence="8">
    <location>
        <begin position="37"/>
        <end position="513"/>
    </location>
</feature>
<name>A0A1L7XJK7_9HELO</name>
<dbReference type="Pfam" id="PF06609">
    <property type="entry name" value="TRI12"/>
    <property type="match status" value="2"/>
</dbReference>
<feature type="transmembrane region" description="Helical" evidence="7">
    <location>
        <begin position="360"/>
        <end position="385"/>
    </location>
</feature>